<comment type="caution">
    <text evidence="1">The sequence shown here is derived from an EMBL/GenBank/DDBJ whole genome shotgun (WGS) entry which is preliminary data.</text>
</comment>
<proteinExistence type="predicted"/>
<protein>
    <submittedName>
        <fullName evidence="1">Uncharacterized protein</fullName>
    </submittedName>
</protein>
<sequence length="141" mass="15789">MGLRKRVVTKRWMSQAWSPARSDSDDEEIPLDEMPKGVVDQPSLPRRMLISGQHARAAVTGVEDYGAREYVRTSRQHGRRPPTDAYELLKQRMLGGITEEQLTTMAQVQPVCKLLNKCLAAGLAIVASGGYTRTRFLLMFA</sequence>
<dbReference type="Proteomes" id="UP001190700">
    <property type="component" value="Unassembled WGS sequence"/>
</dbReference>
<keyword evidence="2" id="KW-1185">Reference proteome</keyword>
<evidence type="ECO:0000313" key="2">
    <source>
        <dbReference type="Proteomes" id="UP001190700"/>
    </source>
</evidence>
<dbReference type="EMBL" id="LGRX02001741">
    <property type="protein sequence ID" value="KAK3285605.1"/>
    <property type="molecule type" value="Genomic_DNA"/>
</dbReference>
<evidence type="ECO:0000313" key="1">
    <source>
        <dbReference type="EMBL" id="KAK3285605.1"/>
    </source>
</evidence>
<accession>A0AAE0LI26</accession>
<gene>
    <name evidence="1" type="ORF">CYMTET_6798</name>
</gene>
<name>A0AAE0LI26_9CHLO</name>
<dbReference type="AlphaFoldDB" id="A0AAE0LI26"/>
<organism evidence="1 2">
    <name type="scientific">Cymbomonas tetramitiformis</name>
    <dbReference type="NCBI Taxonomy" id="36881"/>
    <lineage>
        <taxon>Eukaryota</taxon>
        <taxon>Viridiplantae</taxon>
        <taxon>Chlorophyta</taxon>
        <taxon>Pyramimonadophyceae</taxon>
        <taxon>Pyramimonadales</taxon>
        <taxon>Pyramimonadaceae</taxon>
        <taxon>Cymbomonas</taxon>
    </lineage>
</organism>
<reference evidence="1 2" key="1">
    <citation type="journal article" date="2015" name="Genome Biol. Evol.">
        <title>Comparative Genomics of a Bacterivorous Green Alga Reveals Evolutionary Causalities and Consequences of Phago-Mixotrophic Mode of Nutrition.</title>
        <authorList>
            <person name="Burns J.A."/>
            <person name="Paasch A."/>
            <person name="Narechania A."/>
            <person name="Kim E."/>
        </authorList>
    </citation>
    <scope>NUCLEOTIDE SEQUENCE [LARGE SCALE GENOMIC DNA]</scope>
    <source>
        <strain evidence="1 2">PLY_AMNH</strain>
    </source>
</reference>